<gene>
    <name evidence="2" type="ORF">BCF74_11089</name>
</gene>
<accession>A0A2T0UN52</accession>
<organism evidence="2 3">
    <name type="scientific">Knoellia remsis</name>
    <dbReference type="NCBI Taxonomy" id="407159"/>
    <lineage>
        <taxon>Bacteria</taxon>
        <taxon>Bacillati</taxon>
        <taxon>Actinomycetota</taxon>
        <taxon>Actinomycetes</taxon>
        <taxon>Micrococcales</taxon>
        <taxon>Intrasporangiaceae</taxon>
        <taxon>Knoellia</taxon>
    </lineage>
</organism>
<keyword evidence="3" id="KW-1185">Reference proteome</keyword>
<dbReference type="SUPFAM" id="SSF54593">
    <property type="entry name" value="Glyoxalase/Bleomycin resistance protein/Dihydroxybiphenyl dioxygenase"/>
    <property type="match status" value="1"/>
</dbReference>
<feature type="domain" description="Glyoxalase-like" evidence="1">
    <location>
        <begin position="137"/>
        <end position="241"/>
    </location>
</feature>
<dbReference type="PANTHER" id="PTHR35908:SF1">
    <property type="entry name" value="CONSERVED PROTEIN"/>
    <property type="match status" value="1"/>
</dbReference>
<proteinExistence type="predicted"/>
<dbReference type="InterPro" id="IPR029068">
    <property type="entry name" value="Glyas_Bleomycin-R_OHBP_Dase"/>
</dbReference>
<protein>
    <recommendedName>
        <fullName evidence="1">Glyoxalase-like domain-containing protein</fullName>
    </recommendedName>
</protein>
<reference evidence="2 3" key="1">
    <citation type="submission" date="2018-03" db="EMBL/GenBank/DDBJ databases">
        <title>Genomic Encyclopedia of Archaeal and Bacterial Type Strains, Phase II (KMG-II): from individual species to whole genera.</title>
        <authorList>
            <person name="Goeker M."/>
        </authorList>
    </citation>
    <scope>NUCLEOTIDE SEQUENCE [LARGE SCALE GENOMIC DNA]</scope>
    <source>
        <strain evidence="2 3">ATCC BAA-1496</strain>
    </source>
</reference>
<evidence type="ECO:0000259" key="1">
    <source>
        <dbReference type="Pfam" id="PF18029"/>
    </source>
</evidence>
<dbReference type="Gene3D" id="3.10.180.10">
    <property type="entry name" value="2,3-Dihydroxybiphenyl 1,2-Dioxygenase, domain 1"/>
    <property type="match status" value="2"/>
</dbReference>
<name>A0A2T0UN52_9MICO</name>
<evidence type="ECO:0000313" key="3">
    <source>
        <dbReference type="Proteomes" id="UP000237822"/>
    </source>
</evidence>
<dbReference type="AlphaFoldDB" id="A0A2T0UN52"/>
<feature type="domain" description="Glyoxalase-like" evidence="1">
    <location>
        <begin position="8"/>
        <end position="115"/>
    </location>
</feature>
<dbReference type="InterPro" id="IPR041581">
    <property type="entry name" value="Glyoxalase_6"/>
</dbReference>
<comment type="caution">
    <text evidence="2">The sequence shown here is derived from an EMBL/GenBank/DDBJ whole genome shotgun (WGS) entry which is preliminary data.</text>
</comment>
<evidence type="ECO:0000313" key="2">
    <source>
        <dbReference type="EMBL" id="PRY59352.1"/>
    </source>
</evidence>
<dbReference type="EMBL" id="PVTI01000010">
    <property type="protein sequence ID" value="PRY59352.1"/>
    <property type="molecule type" value="Genomic_DNA"/>
</dbReference>
<dbReference type="Pfam" id="PF18029">
    <property type="entry name" value="Glyoxalase_6"/>
    <property type="match status" value="2"/>
</dbReference>
<dbReference type="RefSeq" id="WP_146132899.1">
    <property type="nucleotide sequence ID" value="NZ_PVTI01000010.1"/>
</dbReference>
<dbReference type="Proteomes" id="UP000237822">
    <property type="component" value="Unassembled WGS sequence"/>
</dbReference>
<dbReference type="OrthoDB" id="3286168at2"/>
<sequence length="245" mass="27244">MIQLRWVWVFLDTPEADAPASEAFWRRVTRTHLSSRRGGRAEFATLLPEQGDPWLKVQRITDSPIGGKVHLDRDVDDVDTAAAEATRLGAMEVRRDPDGTVVVMRSPGGFVFCITSWADHDSATTQVRGGQPDLLDQVCLDAPSEAYAVELAFWERLTGWSRGEDNYAEFTSLERPDGIPVKLLVQRLGEPTGTVRGHLDFATHDREASVETHVAAGAKVVSVHDGWHVMRDPVGRTYCLTRRTP</sequence>
<dbReference type="PANTHER" id="PTHR35908">
    <property type="entry name" value="HYPOTHETICAL FUSION PROTEIN"/>
    <property type="match status" value="1"/>
</dbReference>